<comment type="caution">
    <text evidence="2">The sequence shown here is derived from an EMBL/GenBank/DDBJ whole genome shotgun (WGS) entry which is preliminary data.</text>
</comment>
<evidence type="ECO:0000313" key="2">
    <source>
        <dbReference type="EMBL" id="MCQ0972089.1"/>
    </source>
</evidence>
<dbReference type="CDD" id="cd05379">
    <property type="entry name" value="CAP_bacterial"/>
    <property type="match status" value="1"/>
</dbReference>
<dbReference type="PANTHER" id="PTHR31157:SF1">
    <property type="entry name" value="SCP DOMAIN-CONTAINING PROTEIN"/>
    <property type="match status" value="1"/>
</dbReference>
<name>A0ABT1MUR1_9RHOB</name>
<protein>
    <submittedName>
        <fullName evidence="2">CAP domain-containing protein</fullName>
    </submittedName>
</protein>
<reference evidence="2 3" key="1">
    <citation type="submission" date="2022-03" db="EMBL/GenBank/DDBJ databases">
        <authorList>
            <person name="He Y."/>
        </authorList>
    </citation>
    <scope>NUCLEOTIDE SEQUENCE [LARGE SCALE GENOMIC DNA]</scope>
    <source>
        <strain evidence="2 3">TK19116</strain>
    </source>
</reference>
<dbReference type="PANTHER" id="PTHR31157">
    <property type="entry name" value="SCP DOMAIN-CONTAINING PROTEIN"/>
    <property type="match status" value="1"/>
</dbReference>
<dbReference type="Pfam" id="PF00188">
    <property type="entry name" value="CAP"/>
    <property type="match status" value="1"/>
</dbReference>
<proteinExistence type="predicted"/>
<dbReference type="EMBL" id="JAKZEU010000008">
    <property type="protein sequence ID" value="MCQ0972089.1"/>
    <property type="molecule type" value="Genomic_DNA"/>
</dbReference>
<accession>A0ABT1MUR1</accession>
<dbReference type="InterPro" id="IPR014044">
    <property type="entry name" value="CAP_dom"/>
</dbReference>
<dbReference type="InterPro" id="IPR035940">
    <property type="entry name" value="CAP_sf"/>
</dbReference>
<sequence length="197" mass="20216">MCQLECCSMINGIKESGLMNQGIFRAFTACAFLSVAASCSSTVTPNRDTGPHDVKASPPGKAQCFGPNSAEQAMGVQATNRARSSAGLPSVKADGALARAAAAHACDMAERGIMTHTGSSTSGPSARVKKLGYAPRVTAENIAAGPYSAAQAFAAWNGSSGHLQNILIPQMRDFGVGSAVGSDGKTVYWAAVYAARR</sequence>
<feature type="domain" description="SCP" evidence="1">
    <location>
        <begin position="77"/>
        <end position="193"/>
    </location>
</feature>
<dbReference type="RefSeq" id="WP_255331085.1">
    <property type="nucleotide sequence ID" value="NZ_JAKZEU010000008.1"/>
</dbReference>
<organism evidence="2 3">
    <name type="scientific">Paracoccus albicereus</name>
    <dbReference type="NCBI Taxonomy" id="2922394"/>
    <lineage>
        <taxon>Bacteria</taxon>
        <taxon>Pseudomonadati</taxon>
        <taxon>Pseudomonadota</taxon>
        <taxon>Alphaproteobacteria</taxon>
        <taxon>Rhodobacterales</taxon>
        <taxon>Paracoccaceae</taxon>
        <taxon>Paracoccus</taxon>
    </lineage>
</organism>
<keyword evidence="3" id="KW-1185">Reference proteome</keyword>
<dbReference type="SUPFAM" id="SSF55797">
    <property type="entry name" value="PR-1-like"/>
    <property type="match status" value="1"/>
</dbReference>
<dbReference type="Gene3D" id="3.40.33.10">
    <property type="entry name" value="CAP"/>
    <property type="match status" value="1"/>
</dbReference>
<evidence type="ECO:0000313" key="3">
    <source>
        <dbReference type="Proteomes" id="UP001203945"/>
    </source>
</evidence>
<gene>
    <name evidence="2" type="ORF">MLD63_16850</name>
</gene>
<dbReference type="Proteomes" id="UP001203945">
    <property type="component" value="Unassembled WGS sequence"/>
</dbReference>
<evidence type="ECO:0000259" key="1">
    <source>
        <dbReference type="Pfam" id="PF00188"/>
    </source>
</evidence>